<keyword evidence="2" id="KW-0677">Repeat</keyword>
<keyword evidence="5" id="KW-1185">Reference proteome</keyword>
<name>A0A7M4EVG1_CROPO</name>
<dbReference type="GeneTree" id="ENSGT00940000162291"/>
<dbReference type="GO" id="GO:1990234">
    <property type="term" value="C:transferase complex"/>
    <property type="evidence" value="ECO:0007669"/>
    <property type="project" value="UniProtKB-ARBA"/>
</dbReference>
<feature type="repeat" description="WD" evidence="3">
    <location>
        <begin position="16"/>
        <end position="57"/>
    </location>
</feature>
<gene>
    <name evidence="4" type="primary">WDR38</name>
</gene>
<feature type="repeat" description="WD" evidence="3">
    <location>
        <begin position="58"/>
        <end position="99"/>
    </location>
</feature>
<dbReference type="OMA" id="ELCHHTE"/>
<dbReference type="InterPro" id="IPR015943">
    <property type="entry name" value="WD40/YVTN_repeat-like_dom_sf"/>
</dbReference>
<dbReference type="PANTHER" id="PTHR22847">
    <property type="entry name" value="WD40 REPEAT PROTEIN"/>
    <property type="match status" value="1"/>
</dbReference>
<dbReference type="PANTHER" id="PTHR22847:SF637">
    <property type="entry name" value="WD REPEAT DOMAIN 5B"/>
    <property type="match status" value="1"/>
</dbReference>
<dbReference type="PROSITE" id="PS50294">
    <property type="entry name" value="WD_REPEATS_REGION"/>
    <property type="match status" value="4"/>
</dbReference>
<dbReference type="Ensembl" id="ENSCPRT00005018078.1">
    <property type="protein sequence ID" value="ENSCPRP00005015405.1"/>
    <property type="gene ID" value="ENSCPRG00005010804.1"/>
</dbReference>
<dbReference type="InterPro" id="IPR019775">
    <property type="entry name" value="WD40_repeat_CS"/>
</dbReference>
<dbReference type="AlphaFoldDB" id="A0A7M4EVG1"/>
<feature type="repeat" description="WD" evidence="3">
    <location>
        <begin position="142"/>
        <end position="175"/>
    </location>
</feature>
<dbReference type="Proteomes" id="UP000594220">
    <property type="component" value="Unplaced"/>
</dbReference>
<sequence length="304" mass="33322">QDPLLRTAHLGRRLRFYGALESVNACAFSADCQHLLTASDDSRLFLWNAKTGELLCKVTGHAGPVKDCRFSPDCALFASASHDCTVRVWDTATAECIHVLEGHCKSVETVRFSPDARQLLSGGWDHMAILWDTQLGQMLRLFSGHRDVIESCDFSLNTQYLATGSWDRTVKVWSLCTDGDNTLEGHQGNVSCVCFSASGMLASGSWDKTVRIWNPCSGVLIFLLEGHSSWVKSVSFSRDGLLLATAGYSESVGNPSRGSKLYWQVMLDQASSCIFSPDGALLVSGAAAQDEQLQEGKRETWRTV</sequence>
<organism evidence="4 5">
    <name type="scientific">Crocodylus porosus</name>
    <name type="common">Saltwater crocodile</name>
    <name type="synonym">Estuarine crocodile</name>
    <dbReference type="NCBI Taxonomy" id="8502"/>
    <lineage>
        <taxon>Eukaryota</taxon>
        <taxon>Metazoa</taxon>
        <taxon>Chordata</taxon>
        <taxon>Craniata</taxon>
        <taxon>Vertebrata</taxon>
        <taxon>Euteleostomi</taxon>
        <taxon>Archelosauria</taxon>
        <taxon>Archosauria</taxon>
        <taxon>Crocodylia</taxon>
        <taxon>Longirostres</taxon>
        <taxon>Crocodylidae</taxon>
        <taxon>Crocodylus</taxon>
    </lineage>
</organism>
<reference evidence="4" key="2">
    <citation type="submission" date="2025-09" db="UniProtKB">
        <authorList>
            <consortium name="Ensembl"/>
        </authorList>
    </citation>
    <scope>IDENTIFICATION</scope>
</reference>
<dbReference type="Gene3D" id="2.130.10.10">
    <property type="entry name" value="YVTN repeat-like/Quinoprotein amine dehydrogenase"/>
    <property type="match status" value="2"/>
</dbReference>
<dbReference type="Pfam" id="PF00400">
    <property type="entry name" value="WD40"/>
    <property type="match status" value="6"/>
</dbReference>
<evidence type="ECO:0000256" key="1">
    <source>
        <dbReference type="ARBA" id="ARBA00022574"/>
    </source>
</evidence>
<accession>A0A7M4EVG1</accession>
<feature type="repeat" description="WD" evidence="3">
    <location>
        <begin position="183"/>
        <end position="214"/>
    </location>
</feature>
<evidence type="ECO:0000313" key="5">
    <source>
        <dbReference type="Proteomes" id="UP000594220"/>
    </source>
</evidence>
<keyword evidence="1 3" id="KW-0853">WD repeat</keyword>
<dbReference type="InterPro" id="IPR001680">
    <property type="entry name" value="WD40_rpt"/>
</dbReference>
<evidence type="ECO:0000256" key="3">
    <source>
        <dbReference type="PROSITE-ProRule" id="PRU00221"/>
    </source>
</evidence>
<dbReference type="InterPro" id="IPR020472">
    <property type="entry name" value="WD40_PAC1"/>
</dbReference>
<reference evidence="4" key="1">
    <citation type="submission" date="2025-08" db="UniProtKB">
        <authorList>
            <consortium name="Ensembl"/>
        </authorList>
    </citation>
    <scope>IDENTIFICATION</scope>
</reference>
<protein>
    <submittedName>
        <fullName evidence="4">WD repeat domain 38</fullName>
    </submittedName>
</protein>
<dbReference type="SUPFAM" id="SSF50978">
    <property type="entry name" value="WD40 repeat-like"/>
    <property type="match status" value="1"/>
</dbReference>
<dbReference type="InterPro" id="IPR036322">
    <property type="entry name" value="WD40_repeat_dom_sf"/>
</dbReference>
<dbReference type="CDD" id="cd00200">
    <property type="entry name" value="WD40"/>
    <property type="match status" value="1"/>
</dbReference>
<dbReference type="GO" id="GO:0005634">
    <property type="term" value="C:nucleus"/>
    <property type="evidence" value="ECO:0007669"/>
    <property type="project" value="TreeGrafter"/>
</dbReference>
<dbReference type="SMART" id="SM00320">
    <property type="entry name" value="WD40"/>
    <property type="match status" value="6"/>
</dbReference>
<dbReference type="PROSITE" id="PS50082">
    <property type="entry name" value="WD_REPEATS_2"/>
    <property type="match status" value="5"/>
</dbReference>
<proteinExistence type="predicted"/>
<evidence type="ECO:0000256" key="2">
    <source>
        <dbReference type="ARBA" id="ARBA00022737"/>
    </source>
</evidence>
<dbReference type="PRINTS" id="PR00320">
    <property type="entry name" value="GPROTEINBRPT"/>
</dbReference>
<dbReference type="PROSITE" id="PS00678">
    <property type="entry name" value="WD_REPEATS_1"/>
    <property type="match status" value="1"/>
</dbReference>
<feature type="repeat" description="WD" evidence="3">
    <location>
        <begin position="100"/>
        <end position="141"/>
    </location>
</feature>
<evidence type="ECO:0000313" key="4">
    <source>
        <dbReference type="Ensembl" id="ENSCPRP00005015405.1"/>
    </source>
</evidence>